<dbReference type="RefSeq" id="XP_067081367.1">
    <property type="nucleotide sequence ID" value="XM_067225266.1"/>
</dbReference>
<dbReference type="EMBL" id="CZPT02001487">
    <property type="protein sequence ID" value="SCU70582.1"/>
    <property type="molecule type" value="Genomic_DNA"/>
</dbReference>
<dbReference type="GeneID" id="92376096"/>
<organism evidence="1 2">
    <name type="scientific">Trypanosoma equiperdum</name>
    <dbReference type="NCBI Taxonomy" id="5694"/>
    <lineage>
        <taxon>Eukaryota</taxon>
        <taxon>Discoba</taxon>
        <taxon>Euglenozoa</taxon>
        <taxon>Kinetoplastea</taxon>
        <taxon>Metakinetoplastina</taxon>
        <taxon>Trypanosomatida</taxon>
        <taxon>Trypanosomatidae</taxon>
        <taxon>Trypanosoma</taxon>
    </lineage>
</organism>
<proteinExistence type="predicted"/>
<sequence length="223" mass="24564">MPLVPTATVLEKNCATPVLAYNPLINPSKRSDTHTQLPSPKRYQRTRLSSAHCLTFPDGSPVILNRCVCGLTWYVLTCRLAMITLLVTAPFPNGAFASLPHSPLFCVCCTLVTKYKSRTGMDEVALRAKRIIHTRSSDVPITAVTAVRRAATGNKKIMKGNISHLARVPTHGKALDWRRSLNFFLTLHMIDSSHLIHAQSNGGHYTCIYCTSIHLPLCSGATR</sequence>
<accession>A0A1G4IED1</accession>
<comment type="caution">
    <text evidence="1">The sequence shown here is derived from an EMBL/GenBank/DDBJ whole genome shotgun (WGS) entry which is preliminary data.</text>
</comment>
<dbReference type="Proteomes" id="UP000195570">
    <property type="component" value="Unassembled WGS sequence"/>
</dbReference>
<dbReference type="AlphaFoldDB" id="A0A1G4IED1"/>
<dbReference type="VEuPathDB" id="TriTrypDB:TEOVI_000215600"/>
<protein>
    <submittedName>
        <fullName evidence="1">Uncharacterized protein</fullName>
    </submittedName>
</protein>
<reference evidence="1" key="1">
    <citation type="submission" date="2016-09" db="EMBL/GenBank/DDBJ databases">
        <authorList>
            <person name="Hebert L."/>
            <person name="Moumen B."/>
        </authorList>
    </citation>
    <scope>NUCLEOTIDE SEQUENCE [LARGE SCALE GENOMIC DNA]</scope>
    <source>
        <strain evidence="1">OVI</strain>
    </source>
</reference>
<keyword evidence="2" id="KW-1185">Reference proteome</keyword>
<evidence type="ECO:0000313" key="1">
    <source>
        <dbReference type="EMBL" id="SCU70582.1"/>
    </source>
</evidence>
<name>A0A1G4IED1_TRYEQ</name>
<gene>
    <name evidence="1" type="ORF">TEOVI_000215600</name>
</gene>
<evidence type="ECO:0000313" key="2">
    <source>
        <dbReference type="Proteomes" id="UP000195570"/>
    </source>
</evidence>